<protein>
    <recommendedName>
        <fullName evidence="1">WGR domain-containing protein</fullName>
    </recommendedName>
</protein>
<evidence type="ECO:0000259" key="1">
    <source>
        <dbReference type="PROSITE" id="PS51977"/>
    </source>
</evidence>
<dbReference type="EMBL" id="AZHW01000688">
    <property type="protein sequence ID" value="ETW97243.1"/>
    <property type="molecule type" value="Genomic_DNA"/>
</dbReference>
<dbReference type="InterPro" id="IPR036930">
    <property type="entry name" value="WGR_dom_sf"/>
</dbReference>
<comment type="caution">
    <text evidence="2">The sequence shown here is derived from an EMBL/GenBank/DDBJ whole genome shotgun (WGS) entry which is preliminary data.</text>
</comment>
<keyword evidence="3" id="KW-1185">Reference proteome</keyword>
<dbReference type="PROSITE" id="PS51977">
    <property type="entry name" value="WGR"/>
    <property type="match status" value="1"/>
</dbReference>
<dbReference type="CDD" id="cd07996">
    <property type="entry name" value="WGR_MMR_like"/>
    <property type="match status" value="1"/>
</dbReference>
<feature type="domain" description="WGR" evidence="1">
    <location>
        <begin position="1"/>
        <end position="91"/>
    </location>
</feature>
<gene>
    <name evidence="2" type="ORF">ETSY1_23445</name>
</gene>
<dbReference type="Gene3D" id="2.20.140.10">
    <property type="entry name" value="WGR domain"/>
    <property type="match status" value="1"/>
</dbReference>
<name>W4LGM2_ENTF1</name>
<evidence type="ECO:0000313" key="2">
    <source>
        <dbReference type="EMBL" id="ETW97243.1"/>
    </source>
</evidence>
<organism evidence="2 3">
    <name type="scientific">Entotheonella factor</name>
    <dbReference type="NCBI Taxonomy" id="1429438"/>
    <lineage>
        <taxon>Bacteria</taxon>
        <taxon>Pseudomonadati</taxon>
        <taxon>Nitrospinota/Tectimicrobiota group</taxon>
        <taxon>Candidatus Tectimicrobiota</taxon>
        <taxon>Candidatus Entotheonellia</taxon>
        <taxon>Candidatus Entotheonellales</taxon>
        <taxon>Candidatus Entotheonellaceae</taxon>
        <taxon>Candidatus Entotheonella</taxon>
    </lineage>
</organism>
<accession>W4LGM2</accession>
<reference evidence="2 3" key="1">
    <citation type="journal article" date="2014" name="Nature">
        <title>An environmental bacterial taxon with a large and distinct metabolic repertoire.</title>
        <authorList>
            <person name="Wilson M.C."/>
            <person name="Mori T."/>
            <person name="Ruckert C."/>
            <person name="Uria A.R."/>
            <person name="Helf M.J."/>
            <person name="Takada K."/>
            <person name="Gernert C."/>
            <person name="Steffens U.A."/>
            <person name="Heycke N."/>
            <person name="Schmitt S."/>
            <person name="Rinke C."/>
            <person name="Helfrich E.J."/>
            <person name="Brachmann A.O."/>
            <person name="Gurgui C."/>
            <person name="Wakimoto T."/>
            <person name="Kracht M."/>
            <person name="Crusemann M."/>
            <person name="Hentschel U."/>
            <person name="Abe I."/>
            <person name="Matsunaga S."/>
            <person name="Kalinowski J."/>
            <person name="Takeyama H."/>
            <person name="Piel J."/>
        </authorList>
    </citation>
    <scope>NUCLEOTIDE SEQUENCE [LARGE SCALE GENOMIC DNA]</scope>
    <source>
        <strain evidence="3">TSY1</strain>
    </source>
</reference>
<dbReference type="InterPro" id="IPR008893">
    <property type="entry name" value="WGR_domain"/>
</dbReference>
<sequence>MTQTDIGFEREIELVKRLPSKRQNRFYRLAIWPDLFGGYSLAREYGRIGQGGTLRLDPYPEEKHALAALVKLMKSKRRRGYMISALPPKVN</sequence>
<evidence type="ECO:0000313" key="3">
    <source>
        <dbReference type="Proteomes" id="UP000019141"/>
    </source>
</evidence>
<dbReference type="InterPro" id="IPR049809">
    <property type="entry name" value="YehF/YfeS-like_WGR"/>
</dbReference>
<dbReference type="Proteomes" id="UP000019141">
    <property type="component" value="Unassembled WGS sequence"/>
</dbReference>
<dbReference type="AlphaFoldDB" id="W4LGM2"/>
<dbReference type="HOGENOM" id="CLU_155888_0_0_7"/>
<dbReference type="Pfam" id="PF05406">
    <property type="entry name" value="WGR"/>
    <property type="match status" value="1"/>
</dbReference>
<proteinExistence type="predicted"/>
<dbReference type="SMART" id="SM00773">
    <property type="entry name" value="WGR"/>
    <property type="match status" value="1"/>
</dbReference>
<dbReference type="SUPFAM" id="SSF142921">
    <property type="entry name" value="WGR domain-like"/>
    <property type="match status" value="1"/>
</dbReference>